<dbReference type="Gene3D" id="1.25.40.20">
    <property type="entry name" value="Ankyrin repeat-containing domain"/>
    <property type="match status" value="1"/>
</dbReference>
<dbReference type="PROSITE" id="PS51437">
    <property type="entry name" value="CG_1"/>
    <property type="match status" value="1"/>
</dbReference>
<keyword evidence="11" id="KW-1185">Reference proteome</keyword>
<dbReference type="InterPro" id="IPR014756">
    <property type="entry name" value="Ig_E-set"/>
</dbReference>
<keyword evidence="6" id="KW-0539">Nucleus</keyword>
<feature type="region of interest" description="Disordered" evidence="8">
    <location>
        <begin position="590"/>
        <end position="649"/>
    </location>
</feature>
<keyword evidence="5" id="KW-0804">Transcription</keyword>
<feature type="compositionally biased region" description="Low complexity" evidence="8">
    <location>
        <begin position="595"/>
        <end position="604"/>
    </location>
</feature>
<evidence type="ECO:0000313" key="10">
    <source>
        <dbReference type="EMBL" id="EIE25578.1"/>
    </source>
</evidence>
<dbReference type="KEGG" id="csl:COCSUDRAFT_61775"/>
<dbReference type="Gene3D" id="2.60.40.10">
    <property type="entry name" value="Immunoglobulins"/>
    <property type="match status" value="1"/>
</dbReference>
<keyword evidence="4" id="KW-0010">Activator</keyword>
<dbReference type="GO" id="GO:0003712">
    <property type="term" value="F:transcription coregulator activity"/>
    <property type="evidence" value="ECO:0007669"/>
    <property type="project" value="TreeGrafter"/>
</dbReference>
<dbReference type="GeneID" id="17043580"/>
<dbReference type="PANTHER" id="PTHR23335:SF1">
    <property type="entry name" value="CALMODULIN-BINDING TRANSCRIPTION ACTIVATOR, ISOFORM F"/>
    <property type="match status" value="1"/>
</dbReference>
<dbReference type="SUPFAM" id="SSF48403">
    <property type="entry name" value="Ankyrin repeat"/>
    <property type="match status" value="1"/>
</dbReference>
<evidence type="ECO:0000259" key="9">
    <source>
        <dbReference type="PROSITE" id="PS51437"/>
    </source>
</evidence>
<comment type="subcellular location">
    <subcellularLocation>
        <location evidence="1">Nucleus</location>
    </subcellularLocation>
</comment>
<dbReference type="GO" id="GO:0003690">
    <property type="term" value="F:double-stranded DNA binding"/>
    <property type="evidence" value="ECO:0007669"/>
    <property type="project" value="TreeGrafter"/>
</dbReference>
<feature type="compositionally biased region" description="Low complexity" evidence="8">
    <location>
        <begin position="630"/>
        <end position="646"/>
    </location>
</feature>
<dbReference type="SUPFAM" id="SSF81296">
    <property type="entry name" value="E set domains"/>
    <property type="match status" value="1"/>
</dbReference>
<name>I0Z4K9_COCSC</name>
<dbReference type="RefSeq" id="XP_005650122.1">
    <property type="nucleotide sequence ID" value="XM_005650065.1"/>
</dbReference>
<feature type="coiled-coil region" evidence="7">
    <location>
        <begin position="391"/>
        <end position="418"/>
    </location>
</feature>
<feature type="region of interest" description="Disordered" evidence="8">
    <location>
        <begin position="523"/>
        <end position="578"/>
    </location>
</feature>
<accession>I0Z4K9</accession>
<feature type="compositionally biased region" description="Low complexity" evidence="8">
    <location>
        <begin position="957"/>
        <end position="976"/>
    </location>
</feature>
<evidence type="ECO:0000256" key="2">
    <source>
        <dbReference type="ARBA" id="ARBA00008267"/>
    </source>
</evidence>
<feature type="coiled-coil region" evidence="7">
    <location>
        <begin position="773"/>
        <end position="800"/>
    </location>
</feature>
<evidence type="ECO:0000256" key="7">
    <source>
        <dbReference type="SAM" id="Coils"/>
    </source>
</evidence>
<keyword evidence="3" id="KW-0040">ANK repeat</keyword>
<dbReference type="GO" id="GO:0005634">
    <property type="term" value="C:nucleus"/>
    <property type="evidence" value="ECO:0007669"/>
    <property type="project" value="UniProtKB-SubCell"/>
</dbReference>
<comment type="similarity">
    <text evidence="2">Belongs to the CAMTA family.</text>
</comment>
<feature type="region of interest" description="Disordered" evidence="8">
    <location>
        <begin position="1165"/>
        <end position="1227"/>
    </location>
</feature>
<evidence type="ECO:0000256" key="3">
    <source>
        <dbReference type="ARBA" id="ARBA00023043"/>
    </source>
</evidence>
<comment type="caution">
    <text evidence="10">The sequence shown here is derived from an EMBL/GenBank/DDBJ whole genome shotgun (WGS) entry which is preliminary data.</text>
</comment>
<evidence type="ECO:0000256" key="6">
    <source>
        <dbReference type="ARBA" id="ARBA00023242"/>
    </source>
</evidence>
<reference evidence="10 11" key="1">
    <citation type="journal article" date="2012" name="Genome Biol.">
        <title>The genome of the polar eukaryotic microalga coccomyxa subellipsoidea reveals traits of cold adaptation.</title>
        <authorList>
            <person name="Blanc G."/>
            <person name="Agarkova I."/>
            <person name="Grimwood J."/>
            <person name="Kuo A."/>
            <person name="Brueggeman A."/>
            <person name="Dunigan D."/>
            <person name="Gurnon J."/>
            <person name="Ladunga I."/>
            <person name="Lindquist E."/>
            <person name="Lucas S."/>
            <person name="Pangilinan J."/>
            <person name="Proschold T."/>
            <person name="Salamov A."/>
            <person name="Schmutz J."/>
            <person name="Weeks D."/>
            <person name="Yamada T."/>
            <person name="Claverie J.M."/>
            <person name="Grigoriev I."/>
            <person name="Van Etten J."/>
            <person name="Lomsadze A."/>
            <person name="Borodovsky M."/>
        </authorList>
    </citation>
    <scope>NUCLEOTIDE SEQUENCE [LARGE SCALE GENOMIC DNA]</scope>
    <source>
        <strain evidence="10 11">C-169</strain>
    </source>
</reference>
<dbReference type="InterPro" id="IPR036770">
    <property type="entry name" value="Ankyrin_rpt-contain_sf"/>
</dbReference>
<dbReference type="Pfam" id="PF03859">
    <property type="entry name" value="CG-1"/>
    <property type="match status" value="1"/>
</dbReference>
<protein>
    <recommendedName>
        <fullName evidence="9">CG-1 domain-containing protein</fullName>
    </recommendedName>
</protein>
<dbReference type="PANTHER" id="PTHR23335">
    <property type="entry name" value="CALMODULIN-BINDING TRANSCRIPTION ACTIVATOR CAMTA"/>
    <property type="match status" value="1"/>
</dbReference>
<dbReference type="SMART" id="SM01076">
    <property type="entry name" value="CG-1"/>
    <property type="match status" value="1"/>
</dbReference>
<organism evidence="10 11">
    <name type="scientific">Coccomyxa subellipsoidea (strain C-169)</name>
    <name type="common">Green microalga</name>
    <dbReference type="NCBI Taxonomy" id="574566"/>
    <lineage>
        <taxon>Eukaryota</taxon>
        <taxon>Viridiplantae</taxon>
        <taxon>Chlorophyta</taxon>
        <taxon>core chlorophytes</taxon>
        <taxon>Trebouxiophyceae</taxon>
        <taxon>Trebouxiophyceae incertae sedis</taxon>
        <taxon>Coccomyxaceae</taxon>
        <taxon>Coccomyxa</taxon>
        <taxon>Coccomyxa subellipsoidea</taxon>
    </lineage>
</organism>
<dbReference type="EMBL" id="AGSI01000004">
    <property type="protein sequence ID" value="EIE25578.1"/>
    <property type="molecule type" value="Genomic_DNA"/>
</dbReference>
<dbReference type="Proteomes" id="UP000007264">
    <property type="component" value="Unassembled WGS sequence"/>
</dbReference>
<proteinExistence type="inferred from homology"/>
<evidence type="ECO:0000256" key="5">
    <source>
        <dbReference type="ARBA" id="ARBA00023163"/>
    </source>
</evidence>
<keyword evidence="7" id="KW-0175">Coiled coil</keyword>
<gene>
    <name evidence="10" type="ORF">COCSUDRAFT_61775</name>
</gene>
<evidence type="ECO:0000256" key="4">
    <source>
        <dbReference type="ARBA" id="ARBA00023159"/>
    </source>
</evidence>
<feature type="region of interest" description="Disordered" evidence="8">
    <location>
        <begin position="661"/>
        <end position="693"/>
    </location>
</feature>
<dbReference type="InterPro" id="IPR005559">
    <property type="entry name" value="CG-1_dom"/>
</dbReference>
<feature type="domain" description="CG-1" evidence="9">
    <location>
        <begin position="90"/>
        <end position="223"/>
    </location>
</feature>
<evidence type="ECO:0000256" key="1">
    <source>
        <dbReference type="ARBA" id="ARBA00004123"/>
    </source>
</evidence>
<dbReference type="InterPro" id="IPR013783">
    <property type="entry name" value="Ig-like_fold"/>
</dbReference>
<dbReference type="GO" id="GO:0006357">
    <property type="term" value="P:regulation of transcription by RNA polymerase II"/>
    <property type="evidence" value="ECO:0007669"/>
    <property type="project" value="TreeGrafter"/>
</dbReference>
<evidence type="ECO:0000256" key="8">
    <source>
        <dbReference type="SAM" id="MobiDB-lite"/>
    </source>
</evidence>
<dbReference type="OrthoDB" id="407555at2759"/>
<evidence type="ECO:0000313" key="11">
    <source>
        <dbReference type="Proteomes" id="UP000007264"/>
    </source>
</evidence>
<dbReference type="eggNOG" id="KOG0520">
    <property type="taxonomic scope" value="Eukaryota"/>
</dbReference>
<feature type="compositionally biased region" description="Polar residues" evidence="8">
    <location>
        <begin position="670"/>
        <end position="684"/>
    </location>
</feature>
<feature type="region of interest" description="Disordered" evidence="8">
    <location>
        <begin position="957"/>
        <end position="995"/>
    </location>
</feature>
<sequence length="1549" mass="165677">MQPLEGPLARMDSDADVKLIIAMDKGGCEANVVLRRDAQQEDILKAYVQGYMLLHSNAPMGQQPQRLPPGTAKLPAQSLSPDNPRFPQKVRDILHKAQSAWLKNTEVCDLLLHYAEYNLPVARDPPNLPPGGSLFLFDRRAVRFFRKDGHNWRKKADGKTVRETHEKLKVGNVEMLNCYYAHADTEEGAQQATRLQRRCYWLLESEDDIVLVHYLNIDKAKGKTEDSWAPSDPEMGRRPGFTVTSGGVHGMPGLGIQGLAGHPAHQLLQQHHHQQHPVDPYIPLMPSLSLDSFFGAYDDRDAAQRAQAPPPMMENVLPAWEDLSNGPSNSLQAAADWRSMLRGDSLSMGLSEGPTAALVEHGANMMMIEQGAQQPETWAQDIPVAMRTPSLEARQARAAAVMRQNAELQQRQSSLERRAAYQKSLLAANRDQMQARPQSPLLFRQHQAAAAAMLQQAQQGGQANGMPYNLNAFQQRLLAAARQGPPGAGGGPMHGQMPGIGFRPQEPQAAAQAAALAGLAGQMQPPHYNQQMPPPPPPQRPFMAANTSGASAAPGVGMPQARLPPLQQGAYQGGPAAGPVPADWARAYREQQHKAAQAAIARSAKWGTTDPPLRPVPLRQGSAPGPLDISPSGSAGPSPGKPPLAATEGFPKMSKLDALLMQQQQQQQQHSGSSSGEGKQTMSSPGALGAHASASGDQILHHASSAGQLGAIGTQVKMDETASEGTVTGTPLGRAERPASKVAKALALEAQLRSVDGAVMEQLQTARAESGCSASLDSKVQKLEEDLDHLEASSRQLLQDSVQGPGMEAAGVAMQEPATSGTHTSSLSHAPSASLELLDFSPEWDFTLGGTKVIVTCREVDGDITSNCPVCVMFDKEQVPAARLQAGVYRCHAPPHEAGTVGLCVTYGDGRPRSNVQPFTYRGTPLTARAQDDLARAAIPDRDLQLRLIHMLMSSSKGATSSSTVSPASPSNSSDSNTHKQHASPSRTAAPTAGSATVEVALEDNPNALQYLSDDLREKLLQTLLERRLKQFTSDVREGKAQQGSGWSPSFAVNRRAQSGLALVHILAALGYDWGLQLLIPLGALLDLQDAWGRTALHWAATYACEATVVLLLVRCAHPAPLSHGGEAQPRATPADMAAGNGHAGIAAFLSEQALLRLAKDNNVSLDEPADSRTGDQSMSALRKRARSLRRADSASELPLLREAMAAPDGASKFPEEEGDEGTSPKEVLARVKKLAERVRQALTRAACRRAAMEQQSLRRHKKEGDAVARIESSLQAWQAVQQAVQRGIAQSDSDAAARRLVRLGERISCINACLRDAIKRSLGCGGASSALAPVDEAAALPITGNSMVLDYGSDSDAHAMAGDSLLRRRSLIRLRESRRRDSITKIKGFESDTSIRQFLARGREGSKADEGGPSQLDIRDLRSLSLSFPSFSVVGPPIGVSLPDCDLRELRNFIAGASAKVHRSAFGTLASASNAKAAAAPARAGAAPEASAEMALVQKAVAHIEALQEEGPGHAQYLRLCQAYTQLTTTQPWGTFKQARRGSLSNAV</sequence>